<dbReference type="InterPro" id="IPR029033">
    <property type="entry name" value="His_PPase_superfam"/>
</dbReference>
<feature type="signal peptide" evidence="17">
    <location>
        <begin position="1"/>
        <end position="23"/>
    </location>
</feature>
<evidence type="ECO:0000256" key="8">
    <source>
        <dbReference type="ARBA" id="ARBA00022801"/>
    </source>
</evidence>
<name>A0A8D8QID4_9HEMI</name>
<keyword evidence="16" id="KW-1015">Disulfide bond</keyword>
<dbReference type="SUPFAM" id="SSF53254">
    <property type="entry name" value="Phosphoglycerate mutase-like"/>
    <property type="match status" value="1"/>
</dbReference>
<accession>A0A8D8QID4</accession>
<evidence type="ECO:0000256" key="6">
    <source>
        <dbReference type="ARBA" id="ARBA00022475"/>
    </source>
</evidence>
<evidence type="ECO:0000256" key="4">
    <source>
        <dbReference type="ARBA" id="ARBA00013040"/>
    </source>
</evidence>
<evidence type="ECO:0000256" key="13">
    <source>
        <dbReference type="ARBA" id="ARBA00043671"/>
    </source>
</evidence>
<evidence type="ECO:0000256" key="11">
    <source>
        <dbReference type="ARBA" id="ARBA00031642"/>
    </source>
</evidence>
<dbReference type="Gene3D" id="3.40.50.1240">
    <property type="entry name" value="Phosphoglycerate mutase-like"/>
    <property type="match status" value="1"/>
</dbReference>
<feature type="disulfide bond" evidence="16">
    <location>
        <begin position="63"/>
        <end position="405"/>
    </location>
</feature>
<comment type="subcellular location">
    <subcellularLocation>
        <location evidence="1">Cell membrane</location>
    </subcellularLocation>
</comment>
<evidence type="ECO:0000256" key="9">
    <source>
        <dbReference type="ARBA" id="ARBA00023136"/>
    </source>
</evidence>
<comment type="catalytic activity">
    <reaction evidence="12">
        <text>1D-myo-inositol 1,2,5,6-tetrakisphosphate + H2O = 1D-myo-inositol 1,2,6-trisphosphate + phosphate</text>
        <dbReference type="Rhea" id="RHEA:77119"/>
        <dbReference type="ChEBI" id="CHEBI:15377"/>
        <dbReference type="ChEBI" id="CHEBI:43474"/>
        <dbReference type="ChEBI" id="CHEBI:195535"/>
        <dbReference type="ChEBI" id="CHEBI:195537"/>
        <dbReference type="EC" id="3.1.3.62"/>
    </reaction>
    <physiologicalReaction direction="left-to-right" evidence="12">
        <dbReference type="Rhea" id="RHEA:77120"/>
    </physiologicalReaction>
</comment>
<protein>
    <recommendedName>
        <fullName evidence="5">Multiple inositol polyphosphate phosphatase 1</fullName>
        <ecNumber evidence="4">3.1.3.62</ecNumber>
        <ecNumber evidence="3">3.1.3.80</ecNumber>
    </recommendedName>
    <alternativeName>
        <fullName evidence="11">2,3-bisphosphoglycerate 3-phosphatase</fullName>
    </alternativeName>
</protein>
<evidence type="ECO:0000256" key="12">
    <source>
        <dbReference type="ARBA" id="ARBA00043668"/>
    </source>
</evidence>
<dbReference type="InterPro" id="IPR016274">
    <property type="entry name" value="Histidine_acid_Pase_euk"/>
</dbReference>
<dbReference type="AlphaFoldDB" id="A0A8D8QID4"/>
<comment type="similarity">
    <text evidence="2">Belongs to the histidine acid phosphatase family. MINPP1 subfamily.</text>
</comment>
<dbReference type="PANTHER" id="PTHR20963:SF8">
    <property type="entry name" value="MULTIPLE INOSITOL POLYPHOSPHATE PHOSPHATASE 1"/>
    <property type="match status" value="1"/>
</dbReference>
<dbReference type="GO" id="GO:0034417">
    <property type="term" value="F:bisphosphoglycerate 3-phosphatase activity"/>
    <property type="evidence" value="ECO:0007669"/>
    <property type="project" value="UniProtKB-EC"/>
</dbReference>
<evidence type="ECO:0000313" key="18">
    <source>
        <dbReference type="EMBL" id="CAG6632421.1"/>
    </source>
</evidence>
<evidence type="ECO:0000256" key="16">
    <source>
        <dbReference type="PIRSR" id="PIRSR000894-2"/>
    </source>
</evidence>
<feature type="disulfide bond" evidence="16">
    <location>
        <begin position="269"/>
        <end position="284"/>
    </location>
</feature>
<dbReference type="GO" id="GO:0005886">
    <property type="term" value="C:plasma membrane"/>
    <property type="evidence" value="ECO:0007669"/>
    <property type="project" value="UniProtKB-SubCell"/>
</dbReference>
<comment type="catalytic activity">
    <reaction evidence="15">
        <text>(2R)-2,3-bisphosphoglycerate + H2O = (2R)-2-phosphoglycerate + phosphate</text>
        <dbReference type="Rhea" id="RHEA:27381"/>
        <dbReference type="ChEBI" id="CHEBI:15377"/>
        <dbReference type="ChEBI" id="CHEBI:43474"/>
        <dbReference type="ChEBI" id="CHEBI:58248"/>
        <dbReference type="ChEBI" id="CHEBI:58289"/>
        <dbReference type="EC" id="3.1.3.80"/>
    </reaction>
    <physiologicalReaction direction="left-to-right" evidence="15">
        <dbReference type="Rhea" id="RHEA:27382"/>
    </physiologicalReaction>
</comment>
<dbReference type="PANTHER" id="PTHR20963">
    <property type="entry name" value="MULTIPLE INOSITOL POLYPHOSPHATE PHOSPHATASE-RELATED"/>
    <property type="match status" value="1"/>
</dbReference>
<sequence length="483" mass="55956">MLQHSLLLLLQLSLLLLLPVVLTQSTPEEYTCYAEDEYPYLFFSSKTAYQYIYDKKPQVIPHCKPVQIWMLARHGTRYPRKKEIQKMKDLLTLRAQVLKNFERRDVEKRFCEKDLTNLNKWNYNLTDDLDNQLTFQGHDDLLFLAKRMRSKFPILNDAAGFSPEQIQNHFQLRYTNTPRTKDSAEAFVEGLFGGRQVNMPPPIENDPLIKSYGNCSTWEHEVDSETNKREVTLFEEGPLMKGVISSISQRLGFNYNLSLDKIDLMYEMCRYEKAWHLQTLPAWCAAFSKRELKVLEYYNDLNYYYKAGYGNTLNQKLACPLVKDMFDKFSKTATLRDPTLTDIGALGSFYFSHTTMILLLLTRLDIAHDKVPLDHDNFATQNKRLWRTSLIDPFAANLAAVFYKCTQGEENQIAFYLNEHIVDYPGCNVGLCPWPFIESKFKSVVKSETCNLDFCFNGSTGLSPTLGSLILGLMILLIPRLKE</sequence>
<dbReference type="PIRSF" id="PIRSF000894">
    <property type="entry name" value="Acid_phosphatase"/>
    <property type="match status" value="1"/>
</dbReference>
<dbReference type="GO" id="GO:0052745">
    <property type="term" value="F:inositol phosphate phosphatase activity"/>
    <property type="evidence" value="ECO:0007669"/>
    <property type="project" value="TreeGrafter"/>
</dbReference>
<dbReference type="GO" id="GO:0003993">
    <property type="term" value="F:acid phosphatase activity"/>
    <property type="evidence" value="ECO:0007669"/>
    <property type="project" value="TreeGrafter"/>
</dbReference>
<evidence type="ECO:0000256" key="5">
    <source>
        <dbReference type="ARBA" id="ARBA00018097"/>
    </source>
</evidence>
<evidence type="ECO:0000256" key="14">
    <source>
        <dbReference type="ARBA" id="ARBA00043691"/>
    </source>
</evidence>
<evidence type="ECO:0000256" key="17">
    <source>
        <dbReference type="SAM" id="SignalP"/>
    </source>
</evidence>
<keyword evidence="9" id="KW-0472">Membrane</keyword>
<keyword evidence="7 17" id="KW-0732">Signal</keyword>
<dbReference type="CDD" id="cd07061">
    <property type="entry name" value="HP_HAP_like"/>
    <property type="match status" value="1"/>
</dbReference>
<keyword evidence="8" id="KW-0378">Hydrolase</keyword>
<feature type="chain" id="PRO_5034817678" description="Multiple inositol polyphosphate phosphatase 1" evidence="17">
    <location>
        <begin position="24"/>
        <end position="483"/>
    </location>
</feature>
<evidence type="ECO:0000256" key="15">
    <source>
        <dbReference type="ARBA" id="ARBA00043832"/>
    </source>
</evidence>
<organism evidence="18">
    <name type="scientific">Cacopsylla melanoneura</name>
    <dbReference type="NCBI Taxonomy" id="428564"/>
    <lineage>
        <taxon>Eukaryota</taxon>
        <taxon>Metazoa</taxon>
        <taxon>Ecdysozoa</taxon>
        <taxon>Arthropoda</taxon>
        <taxon>Hexapoda</taxon>
        <taxon>Insecta</taxon>
        <taxon>Pterygota</taxon>
        <taxon>Neoptera</taxon>
        <taxon>Paraneoptera</taxon>
        <taxon>Hemiptera</taxon>
        <taxon>Sternorrhyncha</taxon>
        <taxon>Psylloidea</taxon>
        <taxon>Psyllidae</taxon>
        <taxon>Psyllinae</taxon>
        <taxon>Cacopsylla</taxon>
    </lineage>
</organism>
<evidence type="ECO:0000256" key="7">
    <source>
        <dbReference type="ARBA" id="ARBA00022729"/>
    </source>
</evidence>
<evidence type="ECO:0000256" key="3">
    <source>
        <dbReference type="ARBA" id="ARBA00012976"/>
    </source>
</evidence>
<dbReference type="EMBL" id="HBUF01079777">
    <property type="protein sequence ID" value="CAG6632421.1"/>
    <property type="molecule type" value="Transcribed_RNA"/>
</dbReference>
<dbReference type="Pfam" id="PF00328">
    <property type="entry name" value="His_Phos_2"/>
    <property type="match status" value="1"/>
</dbReference>
<dbReference type="FunFam" id="3.40.50.1240:FF:000014">
    <property type="entry name" value="Multiple inositol polyphosphate phosphatase 1"/>
    <property type="match status" value="1"/>
</dbReference>
<proteinExistence type="inferred from homology"/>
<comment type="catalytic activity">
    <reaction evidence="13">
        <text>1D-myo-inositol 1,2,4,5,6-pentakisphosphate + H2O = 1D-myo-inositol 1,2,5,6-tetrakisphosphate + phosphate</text>
        <dbReference type="Rhea" id="RHEA:77115"/>
        <dbReference type="ChEBI" id="CHEBI:15377"/>
        <dbReference type="ChEBI" id="CHEBI:43474"/>
        <dbReference type="ChEBI" id="CHEBI:57798"/>
        <dbReference type="ChEBI" id="CHEBI:195535"/>
        <dbReference type="EC" id="3.1.3.62"/>
    </reaction>
    <physiologicalReaction direction="left-to-right" evidence="13">
        <dbReference type="Rhea" id="RHEA:77116"/>
    </physiologicalReaction>
</comment>
<reference evidence="18" key="1">
    <citation type="submission" date="2021-05" db="EMBL/GenBank/DDBJ databases">
        <authorList>
            <person name="Alioto T."/>
            <person name="Alioto T."/>
            <person name="Gomez Garrido J."/>
        </authorList>
    </citation>
    <scope>NUCLEOTIDE SEQUENCE</scope>
</reference>
<comment type="catalytic activity">
    <reaction evidence="14">
        <text>1D-myo-inositol hexakisphosphate + H2O = 1D-myo-inositol 1,2,4,5,6-pentakisphosphate + phosphate</text>
        <dbReference type="Rhea" id="RHEA:16989"/>
        <dbReference type="ChEBI" id="CHEBI:15377"/>
        <dbReference type="ChEBI" id="CHEBI:43474"/>
        <dbReference type="ChEBI" id="CHEBI:57798"/>
        <dbReference type="ChEBI" id="CHEBI:58130"/>
        <dbReference type="EC" id="3.1.3.62"/>
    </reaction>
    <physiologicalReaction direction="left-to-right" evidence="14">
        <dbReference type="Rhea" id="RHEA:16990"/>
    </physiologicalReaction>
</comment>
<evidence type="ECO:0000256" key="10">
    <source>
        <dbReference type="ARBA" id="ARBA00023180"/>
    </source>
</evidence>
<evidence type="ECO:0000256" key="2">
    <source>
        <dbReference type="ARBA" id="ARBA00008422"/>
    </source>
</evidence>
<keyword evidence="6" id="KW-1003">Cell membrane</keyword>
<keyword evidence="10" id="KW-0325">Glycoprotein</keyword>
<dbReference type="EC" id="3.1.3.80" evidence="3"/>
<evidence type="ECO:0000256" key="1">
    <source>
        <dbReference type="ARBA" id="ARBA00004236"/>
    </source>
</evidence>
<dbReference type="InterPro" id="IPR000560">
    <property type="entry name" value="His_Pase_clade-2"/>
</dbReference>
<dbReference type="EC" id="3.1.3.62" evidence="4"/>